<evidence type="ECO:0008006" key="3">
    <source>
        <dbReference type="Google" id="ProtNLM"/>
    </source>
</evidence>
<proteinExistence type="predicted"/>
<dbReference type="AlphaFoldDB" id="A0A495JES0"/>
<sequence>MTKQDVFQYTVQAKCGRGEAVRLLTDLAAQADLHPLIIRVQPRPPRPGALRSYTISDRLAWGPVRFRTTYQADVLSATEDEVVTVARQWPNTTLRNHARLRSDMDGVTTIDVQITLAAPAPLFAYAFRQARTAHLALGARLRDTLDATG</sequence>
<evidence type="ECO:0000313" key="1">
    <source>
        <dbReference type="EMBL" id="RKR87506.1"/>
    </source>
</evidence>
<reference evidence="1 2" key="1">
    <citation type="submission" date="2018-10" db="EMBL/GenBank/DDBJ databases">
        <title>Sequencing the genomes of 1000 actinobacteria strains.</title>
        <authorList>
            <person name="Klenk H.-P."/>
        </authorList>
    </citation>
    <scope>NUCLEOTIDE SEQUENCE [LARGE SCALE GENOMIC DNA]</scope>
    <source>
        <strain evidence="1 2">DSM 45175</strain>
    </source>
</reference>
<dbReference type="Proteomes" id="UP000277671">
    <property type="component" value="Unassembled WGS sequence"/>
</dbReference>
<dbReference type="OrthoDB" id="72630at2"/>
<keyword evidence="2" id="KW-1185">Reference proteome</keyword>
<gene>
    <name evidence="1" type="ORF">BDK92_1784</name>
</gene>
<organism evidence="1 2">
    <name type="scientific">Micromonospora pisi</name>
    <dbReference type="NCBI Taxonomy" id="589240"/>
    <lineage>
        <taxon>Bacteria</taxon>
        <taxon>Bacillati</taxon>
        <taxon>Actinomycetota</taxon>
        <taxon>Actinomycetes</taxon>
        <taxon>Micromonosporales</taxon>
        <taxon>Micromonosporaceae</taxon>
        <taxon>Micromonospora</taxon>
    </lineage>
</organism>
<name>A0A495JES0_9ACTN</name>
<dbReference type="EMBL" id="RBKT01000001">
    <property type="protein sequence ID" value="RKR87506.1"/>
    <property type="molecule type" value="Genomic_DNA"/>
</dbReference>
<accession>A0A495JES0</accession>
<dbReference type="SUPFAM" id="SSF55961">
    <property type="entry name" value="Bet v1-like"/>
    <property type="match status" value="1"/>
</dbReference>
<comment type="caution">
    <text evidence="1">The sequence shown here is derived from an EMBL/GenBank/DDBJ whole genome shotgun (WGS) entry which is preliminary data.</text>
</comment>
<protein>
    <recommendedName>
        <fullName evidence="3">Polyketide cyclase/dehydrase/lipid transport protein</fullName>
    </recommendedName>
</protein>
<evidence type="ECO:0000313" key="2">
    <source>
        <dbReference type="Proteomes" id="UP000277671"/>
    </source>
</evidence>
<dbReference type="RefSeq" id="WP_121156274.1">
    <property type="nucleotide sequence ID" value="NZ_RBKT01000001.1"/>
</dbReference>